<reference evidence="12 14" key="3">
    <citation type="submission" date="2017-12" db="EMBL/GenBank/DDBJ databases">
        <title>Phylogenetic diversity of female urinary microbiome.</title>
        <authorList>
            <person name="Thomas-White K."/>
            <person name="Wolfe A.J."/>
        </authorList>
    </citation>
    <scope>NUCLEOTIDE SEQUENCE [LARGE SCALE GENOMIC DNA]</scope>
    <source>
        <strain evidence="12 14">UMB0139</strain>
    </source>
</reference>
<keyword evidence="1 9" id="KW-0963">Cytoplasm</keyword>
<dbReference type="NCBIfam" id="TIGR00125">
    <property type="entry name" value="cyt_tran_rel"/>
    <property type="match status" value="1"/>
</dbReference>
<dbReference type="Proteomes" id="UP000069912">
    <property type="component" value="Chromosome"/>
</dbReference>
<comment type="subunit">
    <text evidence="9">Homohexamer.</text>
</comment>
<feature type="binding site" evidence="9">
    <location>
        <position position="10"/>
    </location>
    <ligand>
        <name>substrate</name>
    </ligand>
</feature>
<gene>
    <name evidence="9 11" type="primary">coaD</name>
    <name evidence="11" type="ORF">AWM72_05660</name>
    <name evidence="12" type="ORF">CYJ28_04895</name>
</gene>
<feature type="domain" description="Cytidyltransferase-like" evidence="10">
    <location>
        <begin position="6"/>
        <end position="135"/>
    </location>
</feature>
<keyword evidence="6 9" id="KW-0460">Magnesium</keyword>
<organism evidence="11 13">
    <name type="scientific">Aerococcus sanguinicola</name>
    <dbReference type="NCBI Taxonomy" id="119206"/>
    <lineage>
        <taxon>Bacteria</taxon>
        <taxon>Bacillati</taxon>
        <taxon>Bacillota</taxon>
        <taxon>Bacilli</taxon>
        <taxon>Lactobacillales</taxon>
        <taxon>Aerococcaceae</taxon>
        <taxon>Aerococcus</taxon>
    </lineage>
</organism>
<comment type="pathway">
    <text evidence="9">Cofactor biosynthesis; coenzyme A biosynthesis; CoA from (R)-pantothenate: step 4/5.</text>
</comment>
<dbReference type="EC" id="2.7.7.3" evidence="9"/>
<dbReference type="GO" id="GO:0004595">
    <property type="term" value="F:pantetheine-phosphate adenylyltransferase activity"/>
    <property type="evidence" value="ECO:0007669"/>
    <property type="project" value="UniProtKB-UniRule"/>
</dbReference>
<comment type="catalytic activity">
    <reaction evidence="8 9">
        <text>(R)-4'-phosphopantetheine + ATP + H(+) = 3'-dephospho-CoA + diphosphate</text>
        <dbReference type="Rhea" id="RHEA:19801"/>
        <dbReference type="ChEBI" id="CHEBI:15378"/>
        <dbReference type="ChEBI" id="CHEBI:30616"/>
        <dbReference type="ChEBI" id="CHEBI:33019"/>
        <dbReference type="ChEBI" id="CHEBI:57328"/>
        <dbReference type="ChEBI" id="CHEBI:61723"/>
        <dbReference type="EC" id="2.7.7.3"/>
    </reaction>
</comment>
<evidence type="ECO:0000256" key="5">
    <source>
        <dbReference type="ARBA" id="ARBA00022840"/>
    </source>
</evidence>
<proteinExistence type="inferred from homology"/>
<keyword evidence="4 9" id="KW-0547">Nucleotide-binding</keyword>
<dbReference type="RefSeq" id="WP_067974597.1">
    <property type="nucleotide sequence ID" value="NZ_CAJHKM010000001.1"/>
</dbReference>
<dbReference type="HAMAP" id="MF_00151">
    <property type="entry name" value="PPAT_bact"/>
    <property type="match status" value="1"/>
</dbReference>
<feature type="binding site" evidence="9">
    <location>
        <position position="18"/>
    </location>
    <ligand>
        <name>ATP</name>
        <dbReference type="ChEBI" id="CHEBI:30616"/>
    </ligand>
</feature>
<feature type="binding site" evidence="9">
    <location>
        <position position="42"/>
    </location>
    <ligand>
        <name>substrate</name>
    </ligand>
</feature>
<comment type="cofactor">
    <cofactor evidence="9">
        <name>Mg(2+)</name>
        <dbReference type="ChEBI" id="CHEBI:18420"/>
    </cofactor>
</comment>
<evidence type="ECO:0000313" key="14">
    <source>
        <dbReference type="Proteomes" id="UP000234239"/>
    </source>
</evidence>
<feature type="binding site" evidence="9">
    <location>
        <position position="100"/>
    </location>
    <ligand>
        <name>ATP</name>
        <dbReference type="ChEBI" id="CHEBI:30616"/>
    </ligand>
</feature>
<dbReference type="InterPro" id="IPR014729">
    <property type="entry name" value="Rossmann-like_a/b/a_fold"/>
</dbReference>
<evidence type="ECO:0000256" key="7">
    <source>
        <dbReference type="ARBA" id="ARBA00022993"/>
    </source>
</evidence>
<dbReference type="GO" id="GO:0005524">
    <property type="term" value="F:ATP binding"/>
    <property type="evidence" value="ECO:0007669"/>
    <property type="project" value="UniProtKB-KW"/>
</dbReference>
<dbReference type="GO" id="GO:0005737">
    <property type="term" value="C:cytoplasm"/>
    <property type="evidence" value="ECO:0007669"/>
    <property type="project" value="UniProtKB-SubCell"/>
</dbReference>
<evidence type="ECO:0000256" key="3">
    <source>
        <dbReference type="ARBA" id="ARBA00022695"/>
    </source>
</evidence>
<comment type="function">
    <text evidence="9">Reversibly transfers an adenylyl group from ATP to 4'-phosphopantetheine, yielding dephospho-CoA (dPCoA) and pyrophosphate.</text>
</comment>
<dbReference type="CDD" id="cd02163">
    <property type="entry name" value="PPAT"/>
    <property type="match status" value="1"/>
</dbReference>
<protein>
    <recommendedName>
        <fullName evidence="9">Phosphopantetheine adenylyltransferase</fullName>
        <ecNumber evidence="9">2.7.7.3</ecNumber>
    </recommendedName>
    <alternativeName>
        <fullName evidence="9">Dephospho-CoA pyrophosphorylase</fullName>
    </alternativeName>
    <alternativeName>
        <fullName evidence="9">Pantetheine-phosphate adenylyltransferase</fullName>
        <shortName evidence="9">PPAT</shortName>
    </alternativeName>
</protein>
<dbReference type="PRINTS" id="PR01020">
    <property type="entry name" value="LPSBIOSNTHSS"/>
</dbReference>
<dbReference type="KEGG" id="asan:AWM72_05660"/>
<comment type="subcellular location">
    <subcellularLocation>
        <location evidence="9">Cytoplasm</location>
    </subcellularLocation>
</comment>
<dbReference type="Pfam" id="PF01467">
    <property type="entry name" value="CTP_transf_like"/>
    <property type="match status" value="1"/>
</dbReference>
<evidence type="ECO:0000256" key="8">
    <source>
        <dbReference type="ARBA" id="ARBA00029346"/>
    </source>
</evidence>
<keyword evidence="3 9" id="KW-0548">Nucleotidyltransferase</keyword>
<dbReference type="OrthoDB" id="9806661at2"/>
<reference evidence="13" key="2">
    <citation type="submission" date="2016-01" db="EMBL/GenBank/DDBJ databases">
        <title>Six Aerococcus type strain genome sequencing and assembly using PacBio and Illumina Hiseq.</title>
        <authorList>
            <person name="Carkaci D."/>
            <person name="Dargis R."/>
            <person name="Nielsen X.C."/>
            <person name="Skovgaard O."/>
            <person name="Fuursted K."/>
            <person name="Christensen J.J."/>
        </authorList>
    </citation>
    <scope>NUCLEOTIDE SEQUENCE [LARGE SCALE GENOMIC DNA]</scope>
    <source>
        <strain evidence="13">CCUG43001</strain>
    </source>
</reference>
<keyword evidence="5 9" id="KW-0067">ATP-binding</keyword>
<dbReference type="NCBIfam" id="TIGR01510">
    <property type="entry name" value="coaD_prev_kdtB"/>
    <property type="match status" value="1"/>
</dbReference>
<feature type="binding site" evidence="9">
    <location>
        <position position="75"/>
    </location>
    <ligand>
        <name>substrate</name>
    </ligand>
</feature>
<dbReference type="PANTHER" id="PTHR21342">
    <property type="entry name" value="PHOSPHOPANTETHEINE ADENYLYLTRANSFERASE"/>
    <property type="match status" value="1"/>
</dbReference>
<accession>A0A0X8FBG5</accession>
<feature type="binding site" evidence="9">
    <location>
        <begin position="125"/>
        <end position="131"/>
    </location>
    <ligand>
        <name>ATP</name>
        <dbReference type="ChEBI" id="CHEBI:30616"/>
    </ligand>
</feature>
<evidence type="ECO:0000256" key="6">
    <source>
        <dbReference type="ARBA" id="ARBA00022842"/>
    </source>
</evidence>
<evidence type="ECO:0000313" key="11">
    <source>
        <dbReference type="EMBL" id="AMB94280.1"/>
    </source>
</evidence>
<dbReference type="PANTHER" id="PTHR21342:SF1">
    <property type="entry name" value="PHOSPHOPANTETHEINE ADENYLYLTRANSFERASE"/>
    <property type="match status" value="1"/>
</dbReference>
<feature type="site" description="Transition state stabilizer" evidence="9">
    <location>
        <position position="18"/>
    </location>
</feature>
<evidence type="ECO:0000256" key="9">
    <source>
        <dbReference type="HAMAP-Rule" id="MF_00151"/>
    </source>
</evidence>
<evidence type="ECO:0000259" key="10">
    <source>
        <dbReference type="Pfam" id="PF01467"/>
    </source>
</evidence>
<evidence type="ECO:0000313" key="12">
    <source>
        <dbReference type="EMBL" id="PKZ22456.1"/>
    </source>
</evidence>
<keyword evidence="2 9" id="KW-0808">Transferase</keyword>
<reference evidence="11 13" key="1">
    <citation type="journal article" date="2016" name="Genome Announc.">
        <title>Complete Genome Sequences of Aerococcus christensenii CCUG 28831T, Aerococcus sanguinicola CCUG 43001T, Aerococcus urinae CCUG 36881T, Aerococcus urinaeequi CCUG 28094T, Aerococcus urinaehominis CCUG 42038 BT, and Aerococcus viridans CCUG 4311T.</title>
        <authorList>
            <person name="Carkaci D."/>
            <person name="Dargis R."/>
            <person name="Nielsen X.C."/>
            <person name="Skovgaard O."/>
            <person name="Fuursted K."/>
            <person name="Christensen J.J."/>
        </authorList>
    </citation>
    <scope>NUCLEOTIDE SEQUENCE [LARGE SCALE GENOMIC DNA]</scope>
    <source>
        <strain evidence="11 13">CCUG43001</strain>
    </source>
</reference>
<dbReference type="GeneID" id="92903552"/>
<dbReference type="UniPathway" id="UPA00241">
    <property type="reaction ID" value="UER00355"/>
</dbReference>
<evidence type="ECO:0000256" key="4">
    <source>
        <dbReference type="ARBA" id="ARBA00022741"/>
    </source>
</evidence>
<dbReference type="Gene3D" id="3.40.50.620">
    <property type="entry name" value="HUPs"/>
    <property type="match status" value="1"/>
</dbReference>
<sequence length="164" mass="17930">MSKKALYAGSFDPITRGHLDIIQRGARLFDQVYVAVASNTSKQAFFSPEEKVALVEEVTADLANVQVLQFTEGLTVDLARDVGASVLLRGIRNNTDFEYEMNMAEINKLQAPDIETVILLSDAAYRAYSSSMIKEVASFGGEVEAAVPKVVAQAMFAKYKDLNA</sequence>
<dbReference type="InterPro" id="IPR004821">
    <property type="entry name" value="Cyt_trans-like"/>
</dbReference>
<dbReference type="GO" id="GO:0015937">
    <property type="term" value="P:coenzyme A biosynthetic process"/>
    <property type="evidence" value="ECO:0007669"/>
    <property type="project" value="UniProtKB-UniRule"/>
</dbReference>
<feature type="binding site" evidence="9">
    <location>
        <begin position="10"/>
        <end position="11"/>
    </location>
    <ligand>
        <name>ATP</name>
        <dbReference type="ChEBI" id="CHEBI:30616"/>
    </ligand>
</feature>
<evidence type="ECO:0000256" key="2">
    <source>
        <dbReference type="ARBA" id="ARBA00022679"/>
    </source>
</evidence>
<dbReference type="Proteomes" id="UP000234239">
    <property type="component" value="Unassembled WGS sequence"/>
</dbReference>
<dbReference type="SUPFAM" id="SSF52374">
    <property type="entry name" value="Nucleotidylyl transferase"/>
    <property type="match status" value="1"/>
</dbReference>
<evidence type="ECO:0000256" key="1">
    <source>
        <dbReference type="ARBA" id="ARBA00022490"/>
    </source>
</evidence>
<keyword evidence="13" id="KW-1185">Reference proteome</keyword>
<dbReference type="EMBL" id="CP014160">
    <property type="protein sequence ID" value="AMB94280.1"/>
    <property type="molecule type" value="Genomic_DNA"/>
</dbReference>
<evidence type="ECO:0000313" key="13">
    <source>
        <dbReference type="Proteomes" id="UP000069912"/>
    </source>
</evidence>
<keyword evidence="7 9" id="KW-0173">Coenzyme A biosynthesis</keyword>
<feature type="binding site" evidence="9">
    <location>
        <begin position="90"/>
        <end position="92"/>
    </location>
    <ligand>
        <name>ATP</name>
        <dbReference type="ChEBI" id="CHEBI:30616"/>
    </ligand>
</feature>
<dbReference type="EMBL" id="PKGY01000002">
    <property type="protein sequence ID" value="PKZ22456.1"/>
    <property type="molecule type" value="Genomic_DNA"/>
</dbReference>
<name>A0A0X8FBG5_9LACT</name>
<dbReference type="InterPro" id="IPR001980">
    <property type="entry name" value="PPAT"/>
</dbReference>
<feature type="binding site" evidence="9">
    <location>
        <position position="89"/>
    </location>
    <ligand>
        <name>substrate</name>
    </ligand>
</feature>
<comment type="similarity">
    <text evidence="9">Belongs to the bacterial CoaD family.</text>
</comment>
<dbReference type="AlphaFoldDB" id="A0A0X8FBG5"/>